<dbReference type="Gene3D" id="3.30.420.40">
    <property type="match status" value="1"/>
</dbReference>
<dbReference type="NCBIfam" id="TIGR03123">
    <property type="entry name" value="one_C_unchar_1"/>
    <property type="match status" value="1"/>
</dbReference>
<organism evidence="2 3">
    <name type="scientific">Novipirellula galeiformis</name>
    <dbReference type="NCBI Taxonomy" id="2528004"/>
    <lineage>
        <taxon>Bacteria</taxon>
        <taxon>Pseudomonadati</taxon>
        <taxon>Planctomycetota</taxon>
        <taxon>Planctomycetia</taxon>
        <taxon>Pirellulales</taxon>
        <taxon>Pirellulaceae</taxon>
        <taxon>Novipirellula</taxon>
    </lineage>
</organism>
<dbReference type="EMBL" id="SJPT01000006">
    <property type="protein sequence ID" value="TWU21595.1"/>
    <property type="molecule type" value="Genomic_DNA"/>
</dbReference>
<name>A0A5C6CC43_9BACT</name>
<dbReference type="InterPro" id="IPR002821">
    <property type="entry name" value="Hydantoinase_A"/>
</dbReference>
<dbReference type="InterPro" id="IPR002756">
    <property type="entry name" value="MfnF"/>
</dbReference>
<comment type="caution">
    <text evidence="2">The sequence shown here is derived from an EMBL/GenBank/DDBJ whole genome shotgun (WGS) entry which is preliminary data.</text>
</comment>
<proteinExistence type="predicted"/>
<evidence type="ECO:0000313" key="2">
    <source>
        <dbReference type="EMBL" id="TWU21595.1"/>
    </source>
</evidence>
<evidence type="ECO:0000313" key="3">
    <source>
        <dbReference type="Proteomes" id="UP000316304"/>
    </source>
</evidence>
<sequence>MIVGVDIGGANLKFADESQRARSRFFPIWRQPELLKDALRESLAAFPEVTALAIVMTGELADCFVDRAEGVDHITAHVHQAAAQLGIKSCYFYGVDGAFRQRVGVEDVDLLAAANWHALASFVGRTITADALLIDVGSTTTDIVPIRDRVVATKAMTDYDRLGEGSLAYIGCQRTPVCALCSSLRFQDRSVPVMNEVFATIDDARIVLGFELESPTDFQTADGKPRTKEFAANRLARMLGLDRRRVSLQQATHIADQVIHAARERIADSIQRLLATQSFRPQAYVISGHGNDLLRLPDDQEVISLAERLGPDVSRCAPSYAVAMQLSHGFDQRPTAPFHA</sequence>
<dbReference type="InterPro" id="IPR043129">
    <property type="entry name" value="ATPase_NBD"/>
</dbReference>
<evidence type="ECO:0000259" key="1">
    <source>
        <dbReference type="Pfam" id="PF01968"/>
    </source>
</evidence>
<dbReference type="AlphaFoldDB" id="A0A5C6CC43"/>
<accession>A0A5C6CC43</accession>
<dbReference type="Gene3D" id="3.30.420.190">
    <property type="entry name" value="conserved archaeal protein q6m145"/>
    <property type="match status" value="1"/>
</dbReference>
<dbReference type="SUPFAM" id="SSF53067">
    <property type="entry name" value="Actin-like ATPase domain"/>
    <property type="match status" value="1"/>
</dbReference>
<dbReference type="Proteomes" id="UP000316304">
    <property type="component" value="Unassembled WGS sequence"/>
</dbReference>
<protein>
    <recommendedName>
        <fullName evidence="1">Hydantoinase A/oxoprolinase domain-containing protein</fullName>
    </recommendedName>
</protein>
<feature type="domain" description="Hydantoinase A/oxoprolinase" evidence="1">
    <location>
        <begin position="53"/>
        <end position="324"/>
    </location>
</feature>
<reference evidence="2 3" key="1">
    <citation type="submission" date="2019-02" db="EMBL/GenBank/DDBJ databases">
        <title>Deep-cultivation of Planctomycetes and their phenomic and genomic characterization uncovers novel biology.</title>
        <authorList>
            <person name="Wiegand S."/>
            <person name="Jogler M."/>
            <person name="Boedeker C."/>
            <person name="Pinto D."/>
            <person name="Vollmers J."/>
            <person name="Rivas-Marin E."/>
            <person name="Kohn T."/>
            <person name="Peeters S.H."/>
            <person name="Heuer A."/>
            <person name="Rast P."/>
            <person name="Oberbeckmann S."/>
            <person name="Bunk B."/>
            <person name="Jeske O."/>
            <person name="Meyerdierks A."/>
            <person name="Storesund J.E."/>
            <person name="Kallscheuer N."/>
            <person name="Luecker S."/>
            <person name="Lage O.M."/>
            <person name="Pohl T."/>
            <person name="Merkel B.J."/>
            <person name="Hornburger P."/>
            <person name="Mueller R.-W."/>
            <person name="Bruemmer F."/>
            <person name="Labrenz M."/>
            <person name="Spormann A.M."/>
            <person name="Op Den Camp H."/>
            <person name="Overmann J."/>
            <person name="Amann R."/>
            <person name="Jetten M.S.M."/>
            <person name="Mascher T."/>
            <person name="Medema M.H."/>
            <person name="Devos D.P."/>
            <person name="Kaster A.-K."/>
            <person name="Ovreas L."/>
            <person name="Rohde M."/>
            <person name="Galperin M.Y."/>
            <person name="Jogler C."/>
        </authorList>
    </citation>
    <scope>NUCLEOTIDE SEQUENCE [LARGE SCALE GENOMIC DNA]</scope>
    <source>
        <strain evidence="2 3">Pla52o</strain>
    </source>
</reference>
<keyword evidence="3" id="KW-1185">Reference proteome</keyword>
<dbReference type="Pfam" id="PF01968">
    <property type="entry name" value="Hydantoinase_A"/>
    <property type="match status" value="1"/>
</dbReference>
<gene>
    <name evidence="2" type="ORF">Pla52o_37820</name>
</gene>
<dbReference type="GO" id="GO:0016787">
    <property type="term" value="F:hydrolase activity"/>
    <property type="evidence" value="ECO:0007669"/>
    <property type="project" value="InterPro"/>
</dbReference>